<evidence type="ECO:0000313" key="2">
    <source>
        <dbReference type="EMBL" id="WMS88878.1"/>
    </source>
</evidence>
<keyword evidence="2" id="KW-0808">Transferase</keyword>
<dbReference type="RefSeq" id="WP_309204098.1">
    <property type="nucleotide sequence ID" value="NZ_CP133548.1"/>
</dbReference>
<dbReference type="AlphaFoldDB" id="A0AA51RWD6"/>
<keyword evidence="3" id="KW-1185">Reference proteome</keyword>
<dbReference type="CDD" id="cd19916">
    <property type="entry name" value="OphMA_like"/>
    <property type="match status" value="1"/>
</dbReference>
<protein>
    <submittedName>
        <fullName evidence="2">SAM-dependent methyltransferase</fullName>
    </submittedName>
</protein>
<accession>A0AA51RWD6</accession>
<gene>
    <name evidence="2" type="ORF">Q9312_08165</name>
</gene>
<dbReference type="Proteomes" id="UP001239782">
    <property type="component" value="Chromosome"/>
</dbReference>
<dbReference type="InterPro" id="IPR035996">
    <property type="entry name" value="4pyrrol_Methylase_sf"/>
</dbReference>
<dbReference type="InterPro" id="IPR014777">
    <property type="entry name" value="4pyrrole_Mease_sub1"/>
</dbReference>
<dbReference type="InterPro" id="IPR000878">
    <property type="entry name" value="4pyrrol_Mease"/>
</dbReference>
<organism evidence="2 3">
    <name type="scientific">Pleionea litopenaei</name>
    <dbReference type="NCBI Taxonomy" id="3070815"/>
    <lineage>
        <taxon>Bacteria</taxon>
        <taxon>Pseudomonadati</taxon>
        <taxon>Pseudomonadota</taxon>
        <taxon>Gammaproteobacteria</taxon>
        <taxon>Oceanospirillales</taxon>
        <taxon>Pleioneaceae</taxon>
        <taxon>Pleionea</taxon>
    </lineage>
</organism>
<dbReference type="EMBL" id="CP133548">
    <property type="protein sequence ID" value="WMS88878.1"/>
    <property type="molecule type" value="Genomic_DNA"/>
</dbReference>
<sequence length="264" mass="29885">MARLHCVGVGIELAAHITPAAQKAIADSDVVFYAASDSIFEAWMAELHPNAHSLQKFYQDGKSRKTSYQEMASEIVQALEQNQSVAAVFYGHPGVFVQPASFAMKAAEKQGHQVIMLPGISAEDCLYADLNIDPGRFGCQMYEASQFLYYQRTIDTSAYLILWQIALVGDQSHTRFEEDKNNVQLFIEYMNQFYSLDHTVIVYEARASYFDDLRKVEIPLGQLTNVALSEKSTLVIPPSTKMKRNPFFTKQEKNLKKLKLIHSR</sequence>
<feature type="domain" description="Tetrapyrrole methylase" evidence="1">
    <location>
        <begin position="3"/>
        <end position="141"/>
    </location>
</feature>
<keyword evidence="2" id="KW-0489">Methyltransferase</keyword>
<evidence type="ECO:0000259" key="1">
    <source>
        <dbReference type="Pfam" id="PF00590"/>
    </source>
</evidence>
<dbReference type="KEGG" id="plei:Q9312_08165"/>
<reference evidence="2 3" key="1">
    <citation type="submission" date="2023-08" db="EMBL/GenBank/DDBJ databases">
        <title>Pleionea litopenaei sp. nov., isolated from stomach of juvenile Litopenaeus vannamei.</title>
        <authorList>
            <person name="Rho A.M."/>
            <person name="Hwang C.Y."/>
        </authorList>
    </citation>
    <scope>NUCLEOTIDE SEQUENCE [LARGE SCALE GENOMIC DNA]</scope>
    <source>
        <strain evidence="2 3">HL-JVS1</strain>
    </source>
</reference>
<proteinExistence type="predicted"/>
<evidence type="ECO:0000313" key="3">
    <source>
        <dbReference type="Proteomes" id="UP001239782"/>
    </source>
</evidence>
<dbReference type="Pfam" id="PF00590">
    <property type="entry name" value="TP_methylase"/>
    <property type="match status" value="1"/>
</dbReference>
<dbReference type="GO" id="GO:0032259">
    <property type="term" value="P:methylation"/>
    <property type="evidence" value="ECO:0007669"/>
    <property type="project" value="UniProtKB-KW"/>
</dbReference>
<dbReference type="Gene3D" id="3.40.1010.10">
    <property type="entry name" value="Cobalt-precorrin-4 Transmethylase, Domain 1"/>
    <property type="match status" value="1"/>
</dbReference>
<dbReference type="GO" id="GO:0008168">
    <property type="term" value="F:methyltransferase activity"/>
    <property type="evidence" value="ECO:0007669"/>
    <property type="project" value="UniProtKB-KW"/>
</dbReference>
<name>A0AA51RWD6_9GAMM</name>
<dbReference type="SUPFAM" id="SSF53790">
    <property type="entry name" value="Tetrapyrrole methylase"/>
    <property type="match status" value="1"/>
</dbReference>